<accession>A0ABS4QJV6</accession>
<evidence type="ECO:0000256" key="1">
    <source>
        <dbReference type="SAM" id="Phobius"/>
    </source>
</evidence>
<protein>
    <recommendedName>
        <fullName evidence="4">DUF202 domain-containing protein</fullName>
    </recommendedName>
</protein>
<dbReference type="EMBL" id="JAGGMR010000001">
    <property type="protein sequence ID" value="MBP2191965.1"/>
    <property type="molecule type" value="Genomic_DNA"/>
</dbReference>
<keyword evidence="1" id="KW-0472">Membrane</keyword>
<gene>
    <name evidence="2" type="ORF">BJ987_004866</name>
</gene>
<feature type="transmembrane region" description="Helical" evidence="1">
    <location>
        <begin position="28"/>
        <end position="51"/>
    </location>
</feature>
<evidence type="ECO:0000313" key="3">
    <source>
        <dbReference type="Proteomes" id="UP001519325"/>
    </source>
</evidence>
<proteinExistence type="predicted"/>
<keyword evidence="3" id="KW-1185">Reference proteome</keyword>
<feature type="transmembrane region" description="Helical" evidence="1">
    <location>
        <begin position="63"/>
        <end position="86"/>
    </location>
</feature>
<organism evidence="2 3">
    <name type="scientific">Nocardia goodfellowii</name>
    <dbReference type="NCBI Taxonomy" id="882446"/>
    <lineage>
        <taxon>Bacteria</taxon>
        <taxon>Bacillati</taxon>
        <taxon>Actinomycetota</taxon>
        <taxon>Actinomycetes</taxon>
        <taxon>Mycobacteriales</taxon>
        <taxon>Nocardiaceae</taxon>
        <taxon>Nocardia</taxon>
    </lineage>
</organism>
<keyword evidence="1" id="KW-1133">Transmembrane helix</keyword>
<evidence type="ECO:0000313" key="2">
    <source>
        <dbReference type="EMBL" id="MBP2191965.1"/>
    </source>
</evidence>
<sequence length="123" mass="13285">MTETRADRFVREIAELKIPDPAAGRSGLWLRLGIALLVGGPVLTAVAYLMSHNTSDPLAQRDAIIIALAGIAVSVVGAAVFLRYSLTGVLRFWMARQSFDLAQLADRLPGKEIEHDSIATTAR</sequence>
<comment type="caution">
    <text evidence="2">The sequence shown here is derived from an EMBL/GenBank/DDBJ whole genome shotgun (WGS) entry which is preliminary data.</text>
</comment>
<reference evidence="2 3" key="1">
    <citation type="submission" date="2021-03" db="EMBL/GenBank/DDBJ databases">
        <title>Sequencing the genomes of 1000 actinobacteria strains.</title>
        <authorList>
            <person name="Klenk H.-P."/>
        </authorList>
    </citation>
    <scope>NUCLEOTIDE SEQUENCE [LARGE SCALE GENOMIC DNA]</scope>
    <source>
        <strain evidence="2 3">DSM 45516</strain>
    </source>
</reference>
<dbReference type="Proteomes" id="UP001519325">
    <property type="component" value="Unassembled WGS sequence"/>
</dbReference>
<keyword evidence="1" id="KW-0812">Transmembrane</keyword>
<evidence type="ECO:0008006" key="4">
    <source>
        <dbReference type="Google" id="ProtNLM"/>
    </source>
</evidence>
<dbReference type="RefSeq" id="WP_209894375.1">
    <property type="nucleotide sequence ID" value="NZ_JAGGMR010000001.1"/>
</dbReference>
<name>A0ABS4QJV6_9NOCA</name>